<dbReference type="EMBL" id="MLAK01000195">
    <property type="protein sequence ID" value="OHT15738.1"/>
    <property type="molecule type" value="Genomic_DNA"/>
</dbReference>
<dbReference type="OrthoDB" id="2152435at2759"/>
<feature type="compositionally biased region" description="Basic and acidic residues" evidence="2">
    <location>
        <begin position="159"/>
        <end position="176"/>
    </location>
</feature>
<dbReference type="RefSeq" id="XP_068368874.1">
    <property type="nucleotide sequence ID" value="XM_068514265.1"/>
</dbReference>
<gene>
    <name evidence="3" type="ORF">TRFO_42349</name>
</gene>
<dbReference type="GeneID" id="94848969"/>
<organism evidence="3 4">
    <name type="scientific">Tritrichomonas foetus</name>
    <dbReference type="NCBI Taxonomy" id="1144522"/>
    <lineage>
        <taxon>Eukaryota</taxon>
        <taxon>Metamonada</taxon>
        <taxon>Parabasalia</taxon>
        <taxon>Tritrichomonadida</taxon>
        <taxon>Tritrichomonadidae</taxon>
        <taxon>Tritrichomonas</taxon>
    </lineage>
</organism>
<evidence type="ECO:0000313" key="3">
    <source>
        <dbReference type="EMBL" id="OHT15738.1"/>
    </source>
</evidence>
<accession>A0A1J4KX33</accession>
<evidence type="ECO:0000256" key="1">
    <source>
        <dbReference type="ARBA" id="ARBA00023054"/>
    </source>
</evidence>
<sequence>MEKANGDIRKVIDDIDKREKRIVDLQTPAIRPKQQVDIEFDSPVSEFQNFLAKNGGRTGGWDPESHAEFLRQLQRHGENDLPSYLPNIPEESVRAHIEWNKKFLELKQLMKAAINEMRENNRKAKQVIDPEEPKAPKVDPEIVKLRLQERERVKQMRKQKAAEEAEKAKKANDDFKKKKFVQLKQELMRKSSKRPSPIKEVNEEKEKEKIDLRRQKFKPDDWDKIRKRDAAAEERRLAVKQAQEAARIAREEKERKLAEANAKKFRHAKRDPERLMKPTAAVLARKNAEDDEPKGPVNSVFAIPHRAVPAWMV</sequence>
<dbReference type="AlphaFoldDB" id="A0A1J4KX33"/>
<keyword evidence="1" id="KW-0175">Coiled coil</keyword>
<comment type="caution">
    <text evidence="3">The sequence shown here is derived from an EMBL/GenBank/DDBJ whole genome shotgun (WGS) entry which is preliminary data.</text>
</comment>
<evidence type="ECO:0000313" key="4">
    <source>
        <dbReference type="Proteomes" id="UP000179807"/>
    </source>
</evidence>
<protein>
    <submittedName>
        <fullName evidence="3">Uncharacterized protein</fullName>
    </submittedName>
</protein>
<feature type="compositionally biased region" description="Basic and acidic residues" evidence="2">
    <location>
        <begin position="200"/>
        <end position="215"/>
    </location>
</feature>
<keyword evidence="4" id="KW-1185">Reference proteome</keyword>
<reference evidence="3" key="1">
    <citation type="submission" date="2016-10" db="EMBL/GenBank/DDBJ databases">
        <authorList>
            <person name="Benchimol M."/>
            <person name="Almeida L.G."/>
            <person name="Vasconcelos A.T."/>
            <person name="Perreira-Neves A."/>
            <person name="Rosa I.A."/>
            <person name="Tasca T."/>
            <person name="Bogo M.R."/>
            <person name="de Souza W."/>
        </authorList>
    </citation>
    <scope>NUCLEOTIDE SEQUENCE [LARGE SCALE GENOMIC DNA]</scope>
    <source>
        <strain evidence="3">K</strain>
    </source>
</reference>
<proteinExistence type="predicted"/>
<evidence type="ECO:0000256" key="2">
    <source>
        <dbReference type="SAM" id="MobiDB-lite"/>
    </source>
</evidence>
<dbReference type="Proteomes" id="UP000179807">
    <property type="component" value="Unassembled WGS sequence"/>
</dbReference>
<dbReference type="PANTHER" id="PTHR21549">
    <property type="entry name" value="MUTATED IN BLADDER CANCER 1"/>
    <property type="match status" value="1"/>
</dbReference>
<dbReference type="PANTHER" id="PTHR21549:SF0">
    <property type="entry name" value="COILED-COIL DOMAIN-CONTAINING PROTEIN 112"/>
    <property type="match status" value="1"/>
</dbReference>
<name>A0A1J4KX33_9EUKA</name>
<feature type="region of interest" description="Disordered" evidence="2">
    <location>
        <begin position="159"/>
        <end position="215"/>
    </location>
</feature>
<feature type="region of interest" description="Disordered" evidence="2">
    <location>
        <begin position="121"/>
        <end position="141"/>
    </location>
</feature>
<dbReference type="InterPro" id="IPR039902">
    <property type="entry name" value="CCDC148/CCDC112"/>
</dbReference>
<dbReference type="VEuPathDB" id="TrichDB:TRFO_42349"/>